<dbReference type="EMBL" id="JANJZL010000005">
    <property type="protein sequence ID" value="MCR2044277.1"/>
    <property type="molecule type" value="Genomic_DNA"/>
</dbReference>
<dbReference type="RefSeq" id="WP_222704710.1">
    <property type="nucleotide sequence ID" value="NZ_CABKTM010000012.1"/>
</dbReference>
<feature type="domain" description="N-acetyltransferase" evidence="1">
    <location>
        <begin position="7"/>
        <end position="173"/>
    </location>
</feature>
<dbReference type="InterPro" id="IPR000182">
    <property type="entry name" value="GNAT_dom"/>
</dbReference>
<dbReference type="Pfam" id="PF00583">
    <property type="entry name" value="Acetyltransf_1"/>
    <property type="match status" value="1"/>
</dbReference>
<evidence type="ECO:0000313" key="3">
    <source>
        <dbReference type="Proteomes" id="UP001142078"/>
    </source>
</evidence>
<dbReference type="GO" id="GO:0016747">
    <property type="term" value="F:acyltransferase activity, transferring groups other than amino-acyl groups"/>
    <property type="evidence" value="ECO:0007669"/>
    <property type="project" value="InterPro"/>
</dbReference>
<organism evidence="2 3">
    <name type="scientific">Anaerosalibacter massiliensis</name>
    <dbReference type="NCBI Taxonomy" id="1347392"/>
    <lineage>
        <taxon>Bacteria</taxon>
        <taxon>Bacillati</taxon>
        <taxon>Bacillota</taxon>
        <taxon>Tissierellia</taxon>
        <taxon>Tissierellales</taxon>
        <taxon>Sporanaerobacteraceae</taxon>
        <taxon>Anaerosalibacter</taxon>
    </lineage>
</organism>
<dbReference type="Gene3D" id="3.40.630.30">
    <property type="match status" value="1"/>
</dbReference>
<evidence type="ECO:0000259" key="1">
    <source>
        <dbReference type="PROSITE" id="PS51186"/>
    </source>
</evidence>
<dbReference type="InterPro" id="IPR016181">
    <property type="entry name" value="Acyl_CoA_acyltransferase"/>
</dbReference>
<proteinExistence type="predicted"/>
<dbReference type="AlphaFoldDB" id="A0A9X2MJG0"/>
<evidence type="ECO:0000313" key="2">
    <source>
        <dbReference type="EMBL" id="MCR2044277.1"/>
    </source>
</evidence>
<protein>
    <submittedName>
        <fullName evidence="2">GNAT family N-acetyltransferase</fullName>
    </submittedName>
</protein>
<dbReference type="Proteomes" id="UP001142078">
    <property type="component" value="Unassembled WGS sequence"/>
</dbReference>
<name>A0A9X2MJG0_9FIRM</name>
<keyword evidence="3" id="KW-1185">Reference proteome</keyword>
<reference evidence="2" key="1">
    <citation type="submission" date="2022-07" db="EMBL/GenBank/DDBJ databases">
        <title>Enhanced cultured diversity of the mouse gut microbiota enables custom-made synthetic communities.</title>
        <authorList>
            <person name="Afrizal A."/>
        </authorList>
    </citation>
    <scope>NUCLEOTIDE SEQUENCE</scope>
    <source>
        <strain evidence="2">DSM 29482</strain>
    </source>
</reference>
<accession>A0A9X2MJG0</accession>
<comment type="caution">
    <text evidence="2">The sequence shown here is derived from an EMBL/GenBank/DDBJ whole genome shotgun (WGS) entry which is preliminary data.</text>
</comment>
<dbReference type="SUPFAM" id="SSF55729">
    <property type="entry name" value="Acyl-CoA N-acyltransferases (Nat)"/>
    <property type="match status" value="1"/>
</dbReference>
<sequence length="173" mass="19934">MKGAISLEFRKAFESDANSIMSIINQAQGYFKKQGIDQWQDNYPNYETVYNDIANNYGYVLLKDNTIIGTVAVSFDGEKTYEYIYDGKWLSDGEYAVIHRMAIDSKYKRAGLASLIIENVEKICLEKDVYSIRIDTHKENLAMQKLLKKNGFKYCGIIYLEDGSERIAFEKNL</sequence>
<dbReference type="PROSITE" id="PS51186">
    <property type="entry name" value="GNAT"/>
    <property type="match status" value="1"/>
</dbReference>
<gene>
    <name evidence="2" type="ORF">NSA23_09105</name>
</gene>